<evidence type="ECO:0000256" key="1">
    <source>
        <dbReference type="SAM" id="MobiDB-lite"/>
    </source>
</evidence>
<keyword evidence="3" id="KW-1185">Reference proteome</keyword>
<dbReference type="OrthoDB" id="513303at2759"/>
<protein>
    <submittedName>
        <fullName evidence="2">Uncharacterized protein</fullName>
    </submittedName>
</protein>
<accession>A0A9D4TG78</accession>
<feature type="region of interest" description="Disordered" evidence="1">
    <location>
        <begin position="179"/>
        <end position="198"/>
    </location>
</feature>
<feature type="compositionally biased region" description="Basic residues" evidence="1">
    <location>
        <begin position="189"/>
        <end position="198"/>
    </location>
</feature>
<evidence type="ECO:0000313" key="2">
    <source>
        <dbReference type="EMBL" id="KAI3424801.1"/>
    </source>
</evidence>
<organism evidence="2 3">
    <name type="scientific">Chlorella vulgaris</name>
    <name type="common">Green alga</name>
    <dbReference type="NCBI Taxonomy" id="3077"/>
    <lineage>
        <taxon>Eukaryota</taxon>
        <taxon>Viridiplantae</taxon>
        <taxon>Chlorophyta</taxon>
        <taxon>core chlorophytes</taxon>
        <taxon>Trebouxiophyceae</taxon>
        <taxon>Chlorellales</taxon>
        <taxon>Chlorellaceae</taxon>
        <taxon>Chlorella clade</taxon>
        <taxon>Chlorella</taxon>
    </lineage>
</organism>
<dbReference type="EMBL" id="SIDB01000012">
    <property type="protein sequence ID" value="KAI3424801.1"/>
    <property type="molecule type" value="Genomic_DNA"/>
</dbReference>
<feature type="compositionally biased region" description="Basic and acidic residues" evidence="1">
    <location>
        <begin position="53"/>
        <end position="64"/>
    </location>
</feature>
<gene>
    <name evidence="2" type="ORF">D9Q98_008187</name>
</gene>
<sequence length="198" mass="21444">MGGNGSKAVQKGAARVMAESRLPPASAAAAAAAGGAVEQQASTQRSGISAAEQQREAELRRRQQDVASMPAEQAQENEELVQSMNKAMAGMRQYQHEVYTNPQVDKLYATKKMTKQDREAAKIGRLESKVLQQLMDEHAQSVEAGTPIPTAELAKRYGVDATVLEQVLQYTAAPILYTDDSGQLTGRWPGKKGKKDEE</sequence>
<proteinExistence type="predicted"/>
<reference evidence="2" key="2">
    <citation type="submission" date="2020-11" db="EMBL/GenBank/DDBJ databases">
        <authorList>
            <person name="Cecchin M."/>
            <person name="Marcolungo L."/>
            <person name="Rossato M."/>
            <person name="Girolomoni L."/>
            <person name="Cosentino E."/>
            <person name="Cuine S."/>
            <person name="Li-Beisson Y."/>
            <person name="Delledonne M."/>
            <person name="Ballottari M."/>
        </authorList>
    </citation>
    <scope>NUCLEOTIDE SEQUENCE</scope>
    <source>
        <strain evidence="2">211/11P</strain>
        <tissue evidence="2">Whole cell</tissue>
    </source>
</reference>
<name>A0A9D4TG78_CHLVU</name>
<feature type="compositionally biased region" description="Low complexity" evidence="1">
    <location>
        <begin position="25"/>
        <end position="36"/>
    </location>
</feature>
<dbReference type="AlphaFoldDB" id="A0A9D4TG78"/>
<comment type="caution">
    <text evidence="2">The sequence shown here is derived from an EMBL/GenBank/DDBJ whole genome shotgun (WGS) entry which is preliminary data.</text>
</comment>
<feature type="region of interest" description="Disordered" evidence="1">
    <location>
        <begin position="21"/>
        <end position="80"/>
    </location>
</feature>
<evidence type="ECO:0000313" key="3">
    <source>
        <dbReference type="Proteomes" id="UP001055712"/>
    </source>
</evidence>
<dbReference type="Proteomes" id="UP001055712">
    <property type="component" value="Unassembled WGS sequence"/>
</dbReference>
<reference evidence="2" key="1">
    <citation type="journal article" date="2019" name="Plant J.">
        <title>Chlorella vulgaris genome assembly and annotation reveals the molecular basis for metabolic acclimation to high light conditions.</title>
        <authorList>
            <person name="Cecchin M."/>
            <person name="Marcolungo L."/>
            <person name="Rossato M."/>
            <person name="Girolomoni L."/>
            <person name="Cosentino E."/>
            <person name="Cuine S."/>
            <person name="Li-Beisson Y."/>
            <person name="Delledonne M."/>
            <person name="Ballottari M."/>
        </authorList>
    </citation>
    <scope>NUCLEOTIDE SEQUENCE</scope>
    <source>
        <strain evidence="2">211/11P</strain>
    </source>
</reference>